<evidence type="ECO:0000313" key="9">
    <source>
        <dbReference type="Proteomes" id="UP000010105"/>
    </source>
</evidence>
<protein>
    <recommendedName>
        <fullName evidence="7">Isopropylmalate dehydrogenase-like domain-containing protein</fullName>
    </recommendedName>
</protein>
<sequence length="80" mass="8605">MRRRSPCSAFDIMGKRLANPIGTSWSVVMLLEHLGKFDAAKRVMSAIETVTSNASLHTGDLRGNAMTAQLTAAVCALVEK</sequence>
<dbReference type="Gene3D" id="3.40.718.10">
    <property type="entry name" value="Isopropylmalate Dehydrogenase"/>
    <property type="match status" value="1"/>
</dbReference>
<dbReference type="EMBL" id="CP003863">
    <property type="protein sequence ID" value="AFT86227.1"/>
    <property type="molecule type" value="Genomic_DNA"/>
</dbReference>
<dbReference type="eggNOG" id="COG0473">
    <property type="taxonomic scope" value="Bacteria"/>
</dbReference>
<accession>K0DNL1</accession>
<dbReference type="Pfam" id="PF00180">
    <property type="entry name" value="Iso_dh"/>
    <property type="match status" value="1"/>
</dbReference>
<evidence type="ECO:0000256" key="6">
    <source>
        <dbReference type="ARBA" id="ARBA00023211"/>
    </source>
</evidence>
<evidence type="ECO:0000256" key="3">
    <source>
        <dbReference type="ARBA" id="ARBA00022723"/>
    </source>
</evidence>
<dbReference type="HOGENOM" id="CLU_2582974_0_0_4"/>
<feature type="domain" description="Isopropylmalate dehydrogenase-like" evidence="7">
    <location>
        <begin position="8"/>
        <end position="74"/>
    </location>
</feature>
<reference evidence="8 9" key="1">
    <citation type="journal article" date="2012" name="J. Bacteriol.">
        <title>Complete Genome Sequence of Burkholderia phenoliruptrix BR3459a (CLA1), a Heat-Tolerant, Nitrogen-Fixing Symbiont of Mimosa flocculosa.</title>
        <authorList>
            <person name="de Oliveira Cunha C."/>
            <person name="Goda Zuleta L.F."/>
            <person name="Paula de Almeida L.G."/>
            <person name="Prioli Ciapina L."/>
            <person name="Lustrino Borges W."/>
            <person name="Pitard R.M."/>
            <person name="Baldani J.I."/>
            <person name="Straliotto R."/>
            <person name="de Faria S.M."/>
            <person name="Hungria M."/>
            <person name="Sousa Cavada B."/>
            <person name="Mercante F.M."/>
            <person name="Ribeiro de Vasconcelos A.T."/>
        </authorList>
    </citation>
    <scope>NUCLEOTIDE SEQUENCE [LARGE SCALE GENOMIC DNA]</scope>
    <source>
        <strain evidence="8 9">BR3459a</strain>
    </source>
</reference>
<evidence type="ECO:0000256" key="5">
    <source>
        <dbReference type="ARBA" id="ARBA00023027"/>
    </source>
</evidence>
<evidence type="ECO:0000256" key="1">
    <source>
        <dbReference type="ARBA" id="ARBA00001936"/>
    </source>
</evidence>
<dbReference type="PANTHER" id="PTHR43275:SF1">
    <property type="entry name" value="D-MALATE DEHYDROGENASE [DECARBOXYLATING]"/>
    <property type="match status" value="1"/>
</dbReference>
<dbReference type="AlphaFoldDB" id="K0DNL1"/>
<dbReference type="KEGG" id="bpx:BUPH_02657"/>
<dbReference type="PATRIC" id="fig|1229205.11.peg.2409"/>
<gene>
    <name evidence="8" type="ORF">BUPH_02657</name>
</gene>
<comment type="cofactor">
    <cofactor evidence="2">
        <name>Mg(2+)</name>
        <dbReference type="ChEBI" id="CHEBI:18420"/>
    </cofactor>
</comment>
<keyword evidence="6" id="KW-0464">Manganese</keyword>
<evidence type="ECO:0000259" key="7">
    <source>
        <dbReference type="Pfam" id="PF00180"/>
    </source>
</evidence>
<dbReference type="SUPFAM" id="SSF53659">
    <property type="entry name" value="Isocitrate/Isopropylmalate dehydrogenase-like"/>
    <property type="match status" value="1"/>
</dbReference>
<keyword evidence="4" id="KW-0560">Oxidoreductase</keyword>
<dbReference type="InterPro" id="IPR050501">
    <property type="entry name" value="ICDH/IPMDH"/>
</dbReference>
<evidence type="ECO:0000256" key="4">
    <source>
        <dbReference type="ARBA" id="ARBA00023002"/>
    </source>
</evidence>
<dbReference type="InterPro" id="IPR024084">
    <property type="entry name" value="IsoPropMal-DH-like_dom"/>
</dbReference>
<comment type="cofactor">
    <cofactor evidence="1">
        <name>Mn(2+)</name>
        <dbReference type="ChEBI" id="CHEBI:29035"/>
    </cofactor>
</comment>
<dbReference type="STRING" id="1229205.BUPH_02657"/>
<dbReference type="GO" id="GO:0046872">
    <property type="term" value="F:metal ion binding"/>
    <property type="evidence" value="ECO:0007669"/>
    <property type="project" value="UniProtKB-KW"/>
</dbReference>
<dbReference type="GO" id="GO:0016491">
    <property type="term" value="F:oxidoreductase activity"/>
    <property type="evidence" value="ECO:0007669"/>
    <property type="project" value="UniProtKB-KW"/>
</dbReference>
<dbReference type="PANTHER" id="PTHR43275">
    <property type="entry name" value="D-MALATE DEHYDROGENASE [DECARBOXYLATING]"/>
    <property type="match status" value="1"/>
</dbReference>
<keyword evidence="3" id="KW-0479">Metal-binding</keyword>
<name>K0DNL1_9BURK</name>
<dbReference type="Proteomes" id="UP000010105">
    <property type="component" value="Chromosome 1"/>
</dbReference>
<proteinExistence type="predicted"/>
<evidence type="ECO:0000256" key="2">
    <source>
        <dbReference type="ARBA" id="ARBA00001946"/>
    </source>
</evidence>
<organism evidence="8 9">
    <name type="scientific">Paraburkholderia phenoliruptrix BR3459a</name>
    <dbReference type="NCBI Taxonomy" id="1229205"/>
    <lineage>
        <taxon>Bacteria</taxon>
        <taxon>Pseudomonadati</taxon>
        <taxon>Pseudomonadota</taxon>
        <taxon>Betaproteobacteria</taxon>
        <taxon>Burkholderiales</taxon>
        <taxon>Burkholderiaceae</taxon>
        <taxon>Paraburkholderia</taxon>
    </lineage>
</organism>
<keyword evidence="5" id="KW-0520">NAD</keyword>
<evidence type="ECO:0000313" key="8">
    <source>
        <dbReference type="EMBL" id="AFT86227.1"/>
    </source>
</evidence>